<dbReference type="RefSeq" id="WP_150811651.1">
    <property type="nucleotide sequence ID" value="NZ_CABPSR010000078.1"/>
</dbReference>
<dbReference type="Proteomes" id="UP000335538">
    <property type="component" value="Unassembled WGS sequence"/>
</dbReference>
<evidence type="ECO:0000256" key="1">
    <source>
        <dbReference type="SAM" id="MobiDB-lite"/>
    </source>
</evidence>
<evidence type="ECO:0000313" key="2">
    <source>
        <dbReference type="EMBL" id="VVE86049.1"/>
    </source>
</evidence>
<dbReference type="InterPro" id="IPR011990">
    <property type="entry name" value="TPR-like_helical_dom_sf"/>
</dbReference>
<feature type="region of interest" description="Disordered" evidence="1">
    <location>
        <begin position="1"/>
        <end position="28"/>
    </location>
</feature>
<dbReference type="AlphaFoldDB" id="A0A5E5BJK8"/>
<evidence type="ECO:0000313" key="3">
    <source>
        <dbReference type="Proteomes" id="UP000335538"/>
    </source>
</evidence>
<name>A0A5E5BJK8_9BURK</name>
<dbReference type="SUPFAM" id="SSF48452">
    <property type="entry name" value="TPR-like"/>
    <property type="match status" value="1"/>
</dbReference>
<reference evidence="2 3" key="1">
    <citation type="submission" date="2019-08" db="EMBL/GenBank/DDBJ databases">
        <authorList>
            <person name="Peeters C."/>
        </authorList>
    </citation>
    <scope>NUCLEOTIDE SEQUENCE [LARGE SCALE GENOMIC DNA]</scope>
    <source>
        <strain evidence="2 3">LMG 31121</strain>
    </source>
</reference>
<accession>A0A5E5BJK8</accession>
<proteinExistence type="predicted"/>
<feature type="compositionally biased region" description="Polar residues" evidence="1">
    <location>
        <begin position="1"/>
        <end position="20"/>
    </location>
</feature>
<dbReference type="EMBL" id="CABPSR010000078">
    <property type="protein sequence ID" value="VVE86049.1"/>
    <property type="molecule type" value="Genomic_DNA"/>
</dbReference>
<organism evidence="2 3">
    <name type="scientific">Pandoraea sputorum</name>
    <dbReference type="NCBI Taxonomy" id="93222"/>
    <lineage>
        <taxon>Bacteria</taxon>
        <taxon>Pseudomonadati</taxon>
        <taxon>Pseudomonadota</taxon>
        <taxon>Betaproteobacteria</taxon>
        <taxon>Burkholderiales</taxon>
        <taxon>Burkholderiaceae</taxon>
        <taxon>Pandoraea</taxon>
    </lineage>
</organism>
<protein>
    <submittedName>
        <fullName evidence="2">Uncharacterized protein</fullName>
    </submittedName>
</protein>
<gene>
    <name evidence="2" type="ORF">PSP31121_05688</name>
</gene>
<sequence length="441" mass="46927">MWNNVTGPGTSSGVQLTPIANPTGDPGAMPVIPPNLHFLDNSTLTALRQALLQAPALRLWCDEAFDGTHTEQVRNDVVTLMFYYRYGDDGPPPGDALEPRETAVARLVDRLSPAGKEALKQSLAPNVAPTPFAQHLAPRDRWTLAGCVYRQDGFVSLAEENCQAAVECFLDAARCFANVPGQAPWVADLYRCAGTACAAGQDWEAAAGQFLTAATLDAKHAMALSTRAPPQPGDAAASREALTRAARDMTGAGSLYQASGKPAFALLANTFAASAWVDLAFYPEAASLFIAIADIWTKSAQAYYETGQLPLAEVAAVKAYNAAQEAASYCSKNEDYFAAAHILMAVYDDEGAAEAFKLGGDPRAAGLCYLALGQRYEALAAAKLELPEAHSLRQQAVAFYERAHTELAENTEDPVDGPRYAEASILALARLNALQDALQAP</sequence>